<keyword evidence="4" id="KW-0804">Transcription</keyword>
<dbReference type="PANTHER" id="PTHR30126">
    <property type="entry name" value="HTH-TYPE TRANSCRIPTIONAL REGULATOR"/>
    <property type="match status" value="1"/>
</dbReference>
<dbReference type="PANTHER" id="PTHR30126:SF98">
    <property type="entry name" value="HTH-TYPE TRANSCRIPTIONAL ACTIVATOR BAUR"/>
    <property type="match status" value="1"/>
</dbReference>
<dbReference type="SUPFAM" id="SSF46785">
    <property type="entry name" value="Winged helix' DNA-binding domain"/>
    <property type="match status" value="1"/>
</dbReference>
<keyword evidence="7" id="KW-1185">Reference proteome</keyword>
<comment type="similarity">
    <text evidence="1">Belongs to the LysR transcriptional regulatory family.</text>
</comment>
<dbReference type="SUPFAM" id="SSF53850">
    <property type="entry name" value="Periplasmic binding protein-like II"/>
    <property type="match status" value="1"/>
</dbReference>
<evidence type="ECO:0000313" key="7">
    <source>
        <dbReference type="Proteomes" id="UP001617427"/>
    </source>
</evidence>
<evidence type="ECO:0000256" key="4">
    <source>
        <dbReference type="ARBA" id="ARBA00023163"/>
    </source>
</evidence>
<dbReference type="EMBL" id="JBIUZV010000006">
    <property type="protein sequence ID" value="MFJ3046673.1"/>
    <property type="molecule type" value="Genomic_DNA"/>
</dbReference>
<protein>
    <submittedName>
        <fullName evidence="6">LysR family transcriptional regulator</fullName>
    </submittedName>
</protein>
<dbReference type="InterPro" id="IPR005119">
    <property type="entry name" value="LysR_subst-bd"/>
</dbReference>
<dbReference type="Pfam" id="PF00126">
    <property type="entry name" value="HTH_1"/>
    <property type="match status" value="1"/>
</dbReference>
<dbReference type="Gene3D" id="1.10.10.10">
    <property type="entry name" value="Winged helix-like DNA-binding domain superfamily/Winged helix DNA-binding domain"/>
    <property type="match status" value="1"/>
</dbReference>
<reference evidence="6 7" key="1">
    <citation type="submission" date="2024-10" db="EMBL/GenBank/DDBJ databases">
        <title>The Natural Products Discovery Center: Release of the First 8490 Sequenced Strains for Exploring Actinobacteria Biosynthetic Diversity.</title>
        <authorList>
            <person name="Kalkreuter E."/>
            <person name="Kautsar S.A."/>
            <person name="Yang D."/>
            <person name="Bader C.D."/>
            <person name="Teijaro C.N."/>
            <person name="Fluegel L."/>
            <person name="Davis C.M."/>
            <person name="Simpson J.R."/>
            <person name="Lauterbach L."/>
            <person name="Steele A.D."/>
            <person name="Gui C."/>
            <person name="Meng S."/>
            <person name="Li G."/>
            <person name="Viehrig K."/>
            <person name="Ye F."/>
            <person name="Su P."/>
            <person name="Kiefer A.F."/>
            <person name="Nichols A."/>
            <person name="Cepeda A.J."/>
            <person name="Yan W."/>
            <person name="Fan B."/>
            <person name="Jiang Y."/>
            <person name="Adhikari A."/>
            <person name="Zheng C.-J."/>
            <person name="Schuster L."/>
            <person name="Cowan T.M."/>
            <person name="Smanski M.J."/>
            <person name="Chevrette M.G."/>
            <person name="De Carvalho L.P.S."/>
            <person name="Shen B."/>
        </authorList>
    </citation>
    <scope>NUCLEOTIDE SEQUENCE [LARGE SCALE GENOMIC DNA]</scope>
    <source>
        <strain evidence="6 7">NPDC087045</strain>
    </source>
</reference>
<organism evidence="6 7">
    <name type="scientific">Herbaspirillum chlorophenolicum</name>
    <dbReference type="NCBI Taxonomy" id="211589"/>
    <lineage>
        <taxon>Bacteria</taxon>
        <taxon>Pseudomonadati</taxon>
        <taxon>Pseudomonadota</taxon>
        <taxon>Betaproteobacteria</taxon>
        <taxon>Burkholderiales</taxon>
        <taxon>Oxalobacteraceae</taxon>
        <taxon>Herbaspirillum</taxon>
    </lineage>
</organism>
<dbReference type="RefSeq" id="WP_402700861.1">
    <property type="nucleotide sequence ID" value="NZ_JBIUZV010000006.1"/>
</dbReference>
<dbReference type="InterPro" id="IPR036388">
    <property type="entry name" value="WH-like_DNA-bd_sf"/>
</dbReference>
<dbReference type="InterPro" id="IPR000847">
    <property type="entry name" value="LysR_HTH_N"/>
</dbReference>
<feature type="domain" description="HTH lysR-type" evidence="5">
    <location>
        <begin position="9"/>
        <end position="66"/>
    </location>
</feature>
<gene>
    <name evidence="6" type="ORF">ACIPEN_12660</name>
</gene>
<evidence type="ECO:0000256" key="2">
    <source>
        <dbReference type="ARBA" id="ARBA00023015"/>
    </source>
</evidence>
<keyword evidence="2" id="KW-0805">Transcription regulation</keyword>
<dbReference type="PROSITE" id="PS50931">
    <property type="entry name" value="HTH_LYSR"/>
    <property type="match status" value="1"/>
</dbReference>
<keyword evidence="3" id="KW-0238">DNA-binding</keyword>
<proteinExistence type="inferred from homology"/>
<comment type="caution">
    <text evidence="6">The sequence shown here is derived from an EMBL/GenBank/DDBJ whole genome shotgun (WGS) entry which is preliminary data.</text>
</comment>
<name>A0ABW8F057_9BURK</name>
<evidence type="ECO:0000256" key="1">
    <source>
        <dbReference type="ARBA" id="ARBA00009437"/>
    </source>
</evidence>
<dbReference type="Gene3D" id="3.40.190.10">
    <property type="entry name" value="Periplasmic binding protein-like II"/>
    <property type="match status" value="1"/>
</dbReference>
<sequence length="304" mass="32900">MTRKALNERDLRALRIFRVAAQAKGFAAAEKLLGMTKATISRQIKAVEDSLGCRLCIRGPGGFELTPDGTIILRYAGDALDALDRIIPAVQAGRGVVSGPVAIGMSDNVIGNPDCALQATLDLLSQSAPEVALTLSTMPTNSLIGALMERKLDIVIKGIHQAYARAPGLNYLELFEETHRLYYVKSKQGERMRKPSELPIVYRAAQPFVEEVIEHMGYRRGPEAIGMESVAMLVSSTHYVGVLPTHYANMLKRIVPLAEVPKSPTFSVKIYAVTNGARPLSLAAEKTLELLRKTHGLPAAGADA</sequence>
<evidence type="ECO:0000256" key="3">
    <source>
        <dbReference type="ARBA" id="ARBA00023125"/>
    </source>
</evidence>
<evidence type="ECO:0000259" key="5">
    <source>
        <dbReference type="PROSITE" id="PS50931"/>
    </source>
</evidence>
<dbReference type="InterPro" id="IPR036390">
    <property type="entry name" value="WH_DNA-bd_sf"/>
</dbReference>
<evidence type="ECO:0000313" key="6">
    <source>
        <dbReference type="EMBL" id="MFJ3046673.1"/>
    </source>
</evidence>
<dbReference type="Proteomes" id="UP001617427">
    <property type="component" value="Unassembled WGS sequence"/>
</dbReference>
<accession>A0ABW8F057</accession>
<dbReference type="Pfam" id="PF03466">
    <property type="entry name" value="LysR_substrate"/>
    <property type="match status" value="1"/>
</dbReference>